<gene>
    <name evidence="2" type="ORF">FM069_04860</name>
</gene>
<organism evidence="2 3">
    <name type="scientific">Pseudomonas mangiferae</name>
    <dbReference type="NCBI Taxonomy" id="2593654"/>
    <lineage>
        <taxon>Bacteria</taxon>
        <taxon>Pseudomonadati</taxon>
        <taxon>Pseudomonadota</taxon>
        <taxon>Gammaproteobacteria</taxon>
        <taxon>Pseudomonadales</taxon>
        <taxon>Pseudomonadaceae</taxon>
        <taxon>Pseudomonas</taxon>
    </lineage>
</organism>
<dbReference type="PANTHER" id="PTHR38775">
    <property type="entry name" value="INNER MEMBRANE PROTEIN-RELATED"/>
    <property type="match status" value="1"/>
</dbReference>
<evidence type="ECO:0000313" key="2">
    <source>
        <dbReference type="EMBL" id="TRX75772.1"/>
    </source>
</evidence>
<keyword evidence="1" id="KW-1133">Transmembrane helix</keyword>
<accession>A0A553H202</accession>
<dbReference type="RefSeq" id="WP_143487164.1">
    <property type="nucleotide sequence ID" value="NZ_VJOY01000003.1"/>
</dbReference>
<keyword evidence="1" id="KW-0472">Membrane</keyword>
<evidence type="ECO:0000313" key="3">
    <source>
        <dbReference type="Proteomes" id="UP000315235"/>
    </source>
</evidence>
<proteinExistence type="predicted"/>
<evidence type="ECO:0000256" key="1">
    <source>
        <dbReference type="SAM" id="Phobius"/>
    </source>
</evidence>
<feature type="transmembrane region" description="Helical" evidence="1">
    <location>
        <begin position="31"/>
        <end position="52"/>
    </location>
</feature>
<name>A0A553H202_9PSED</name>
<dbReference type="EMBL" id="VJOY01000003">
    <property type="protein sequence ID" value="TRX75772.1"/>
    <property type="molecule type" value="Genomic_DNA"/>
</dbReference>
<comment type="caution">
    <text evidence="2">The sequence shown here is derived from an EMBL/GenBank/DDBJ whole genome shotgun (WGS) entry which is preliminary data.</text>
</comment>
<dbReference type="PANTHER" id="PTHR38775:SF1">
    <property type="entry name" value="INNER MEMBRANE PROTEIN"/>
    <property type="match status" value="1"/>
</dbReference>
<dbReference type="AlphaFoldDB" id="A0A553H202"/>
<protein>
    <submittedName>
        <fullName evidence="2">DUF1145 domain-containing protein</fullName>
    </submittedName>
</protein>
<dbReference type="InterPro" id="IPR009525">
    <property type="entry name" value="DUF1145"/>
</dbReference>
<reference evidence="2 3" key="1">
    <citation type="submission" date="2019-07" db="EMBL/GenBank/DDBJ databases">
        <title>Pseudomonas mangiferae sp. nov., isolated from bark of mango tree in Thailand.</title>
        <authorList>
            <person name="Srisuk N."/>
            <person name="Anurat P."/>
        </authorList>
    </citation>
    <scope>NUCLEOTIDE SEQUENCE [LARGE SCALE GENOMIC DNA]</scope>
    <source>
        <strain evidence="2 3">DMKU_BBB3-04</strain>
    </source>
</reference>
<keyword evidence="1" id="KW-0812">Transmembrane</keyword>
<dbReference type="Pfam" id="PF06611">
    <property type="entry name" value="DUF1145"/>
    <property type="match status" value="1"/>
</dbReference>
<sequence>MRVVGFVGKALALLFWGAVVANLLAPFAKPFDLLVSFCAGLVFLVHGLELLLFRETLRQHPNPTLQRFQVLLFGIFHLFTLRNGRGADHA</sequence>
<dbReference type="OrthoDB" id="7032679at2"/>
<dbReference type="Proteomes" id="UP000315235">
    <property type="component" value="Unassembled WGS sequence"/>
</dbReference>
<keyword evidence="3" id="KW-1185">Reference proteome</keyword>